<feature type="domain" description="AMP-binding enzyme C-terminal" evidence="4">
    <location>
        <begin position="449"/>
        <end position="528"/>
    </location>
</feature>
<keyword evidence="2" id="KW-0436">Ligase</keyword>
<dbReference type="OrthoDB" id="10253115at2759"/>
<comment type="similarity">
    <text evidence="1">Belongs to the ATP-dependent AMP-binding enzyme family.</text>
</comment>
<protein>
    <recommendedName>
        <fullName evidence="7">Acetyl-CoA synthetase-like protein</fullName>
    </recommendedName>
</protein>
<dbReference type="InterPro" id="IPR020845">
    <property type="entry name" value="AMP-binding_CS"/>
</dbReference>
<keyword evidence="6" id="KW-1185">Reference proteome</keyword>
<dbReference type="InterPro" id="IPR000873">
    <property type="entry name" value="AMP-dep_synth/lig_dom"/>
</dbReference>
<name>A0A9W8I808_9FUNG</name>
<dbReference type="GO" id="GO:0016405">
    <property type="term" value="F:CoA-ligase activity"/>
    <property type="evidence" value="ECO:0007669"/>
    <property type="project" value="TreeGrafter"/>
</dbReference>
<accession>A0A9W8I808</accession>
<evidence type="ECO:0000259" key="3">
    <source>
        <dbReference type="Pfam" id="PF00501"/>
    </source>
</evidence>
<organism evidence="5 6">
    <name type="scientific">Coemansia brasiliensis</name>
    <dbReference type="NCBI Taxonomy" id="2650707"/>
    <lineage>
        <taxon>Eukaryota</taxon>
        <taxon>Fungi</taxon>
        <taxon>Fungi incertae sedis</taxon>
        <taxon>Zoopagomycota</taxon>
        <taxon>Kickxellomycotina</taxon>
        <taxon>Kickxellomycetes</taxon>
        <taxon>Kickxellales</taxon>
        <taxon>Kickxellaceae</taxon>
        <taxon>Coemansia</taxon>
    </lineage>
</organism>
<dbReference type="Pfam" id="PF00501">
    <property type="entry name" value="AMP-binding"/>
    <property type="match status" value="1"/>
</dbReference>
<feature type="domain" description="AMP-dependent synthetase/ligase" evidence="3">
    <location>
        <begin position="37"/>
        <end position="398"/>
    </location>
</feature>
<evidence type="ECO:0000256" key="2">
    <source>
        <dbReference type="ARBA" id="ARBA00022598"/>
    </source>
</evidence>
<comment type="caution">
    <text evidence="5">The sequence shown here is derived from an EMBL/GenBank/DDBJ whole genome shotgun (WGS) entry which is preliminary data.</text>
</comment>
<evidence type="ECO:0000313" key="5">
    <source>
        <dbReference type="EMBL" id="KAJ2848416.1"/>
    </source>
</evidence>
<dbReference type="CDD" id="cd05911">
    <property type="entry name" value="Firefly_Luc_like"/>
    <property type="match status" value="1"/>
</dbReference>
<sequence length="548" mass="60037">MAQTMIFTSPFPKADIPNLDLPTFIFNYAKANTVYGKDPKLVAIVGATESLSFGEFEARSISFASGLYNRLGFRQGDMLAIVLPNSHLYPVAVLGTHMVGGIVTTANPAYTARELAHQFQETQPKIVLTQQSSISVVKEALAAANLSNTKILTTDGSTDNVMFSSEPFPRVHLQTAEQANSTPAFIVFSSGTSGKPKGVKLSHKNLVANAIQFLHVDSGDKKLMREMQSKFQRRWLQVLPMFHIYGILVSNVPILSGGVIVVMEKFDFAQFCSLIQQHRIDTVYVAPPIILALAKSPEVSKYDISSLRYINSGAAPLSKELQLEAERKLNLFVTQGYGMSETSPLVARSMCGVSKAGSIGQLCPNTEAIFIDEDGKRVGVNQTGELCVRGPQVMLGYYHNEAATKETLAEDGFLHTGDIGHIDNNGEIFVTDRKKELIKYKGFQIPPAELEGLLTDHPAVVDAAVIPVYNKSQATELPKAFVVVRPGAKCPGIEDEISQWISKRVVDYKRLRGGIEITDAIPKSATGKILRRVLKDLEVQRLKQKAKI</sequence>
<dbReference type="PANTHER" id="PTHR24096">
    <property type="entry name" value="LONG-CHAIN-FATTY-ACID--COA LIGASE"/>
    <property type="match status" value="1"/>
</dbReference>
<dbReference type="Proteomes" id="UP001139887">
    <property type="component" value="Unassembled WGS sequence"/>
</dbReference>
<evidence type="ECO:0008006" key="7">
    <source>
        <dbReference type="Google" id="ProtNLM"/>
    </source>
</evidence>
<dbReference type="PROSITE" id="PS00455">
    <property type="entry name" value="AMP_BINDING"/>
    <property type="match status" value="1"/>
</dbReference>
<dbReference type="SUPFAM" id="SSF56801">
    <property type="entry name" value="Acetyl-CoA synthetase-like"/>
    <property type="match status" value="1"/>
</dbReference>
<dbReference type="Pfam" id="PF13193">
    <property type="entry name" value="AMP-binding_C"/>
    <property type="match status" value="1"/>
</dbReference>
<evidence type="ECO:0000259" key="4">
    <source>
        <dbReference type="Pfam" id="PF13193"/>
    </source>
</evidence>
<gene>
    <name evidence="5" type="ORF">IWW36_003308</name>
</gene>
<proteinExistence type="inferred from homology"/>
<reference evidence="5" key="1">
    <citation type="submission" date="2022-07" db="EMBL/GenBank/DDBJ databases">
        <title>Phylogenomic reconstructions and comparative analyses of Kickxellomycotina fungi.</title>
        <authorList>
            <person name="Reynolds N.K."/>
            <person name="Stajich J.E."/>
            <person name="Barry K."/>
            <person name="Grigoriev I.V."/>
            <person name="Crous P."/>
            <person name="Smith M.E."/>
        </authorList>
    </citation>
    <scope>NUCLEOTIDE SEQUENCE</scope>
    <source>
        <strain evidence="5">NRRL 1566</strain>
    </source>
</reference>
<dbReference type="EMBL" id="JANBUW010000171">
    <property type="protein sequence ID" value="KAJ2848416.1"/>
    <property type="molecule type" value="Genomic_DNA"/>
</dbReference>
<dbReference type="AlphaFoldDB" id="A0A9W8I808"/>
<evidence type="ECO:0000256" key="1">
    <source>
        <dbReference type="ARBA" id="ARBA00006432"/>
    </source>
</evidence>
<dbReference type="InterPro" id="IPR025110">
    <property type="entry name" value="AMP-bd_C"/>
</dbReference>
<dbReference type="InterPro" id="IPR045851">
    <property type="entry name" value="AMP-bd_C_sf"/>
</dbReference>
<dbReference type="FunFam" id="3.30.300.30:FF:000007">
    <property type="entry name" value="4-coumarate--CoA ligase 2"/>
    <property type="match status" value="1"/>
</dbReference>
<dbReference type="Gene3D" id="3.30.300.30">
    <property type="match status" value="1"/>
</dbReference>
<evidence type="ECO:0000313" key="6">
    <source>
        <dbReference type="Proteomes" id="UP001139887"/>
    </source>
</evidence>
<dbReference type="PANTHER" id="PTHR24096:SF149">
    <property type="entry name" value="AMP-BINDING DOMAIN-CONTAINING PROTEIN-RELATED"/>
    <property type="match status" value="1"/>
</dbReference>
<dbReference type="Gene3D" id="3.40.50.12780">
    <property type="entry name" value="N-terminal domain of ligase-like"/>
    <property type="match status" value="1"/>
</dbReference>
<dbReference type="InterPro" id="IPR042099">
    <property type="entry name" value="ANL_N_sf"/>
</dbReference>